<keyword evidence="4" id="KW-0548">Nucleotidyltransferase</keyword>
<dbReference type="GO" id="GO:0005829">
    <property type="term" value="C:cytosol"/>
    <property type="evidence" value="ECO:0007669"/>
    <property type="project" value="TreeGrafter"/>
</dbReference>
<dbReference type="GO" id="GO:0003677">
    <property type="term" value="F:DNA binding"/>
    <property type="evidence" value="ECO:0007669"/>
    <property type="project" value="InterPro"/>
</dbReference>
<dbReference type="Proteomes" id="UP000011944">
    <property type="component" value="Unassembled WGS sequence"/>
</dbReference>
<keyword evidence="4" id="KW-0808">Transferase</keyword>
<dbReference type="InterPro" id="IPR003141">
    <property type="entry name" value="Pol/His_phosphatase_N"/>
</dbReference>
<keyword evidence="1" id="KW-0378">Hydrolase</keyword>
<dbReference type="InterPro" id="IPR013520">
    <property type="entry name" value="Ribonucl_H"/>
</dbReference>
<keyword evidence="1" id="KW-0269">Exonuclease</keyword>
<dbReference type="SMART" id="SM00479">
    <property type="entry name" value="EXOIII"/>
    <property type="match status" value="1"/>
</dbReference>
<dbReference type="InterPro" id="IPR012337">
    <property type="entry name" value="RNaseH-like_sf"/>
</dbReference>
<dbReference type="InterPro" id="IPR016195">
    <property type="entry name" value="Pol/histidinol_Pase-like"/>
</dbReference>
<dbReference type="Gene3D" id="3.30.420.10">
    <property type="entry name" value="Ribonuclease H-like superfamily/Ribonuclease H"/>
    <property type="match status" value="1"/>
</dbReference>
<dbReference type="AlphaFoldDB" id="M1ZV19"/>
<sequence length="250" mass="27785">HSQMSAMDGMTPVSELVKRAAKWGHKAVAITDHGVVQAYPDAMSAAKKGNIKVIYGIEAYLVDDGVPIVSKAGDKTIEDTFVVFDLETTGFSSKNDKIIEIGAVKIEKGKIVDRFSEFVNPERSIPDKITELTSITDDMVDDKEAIDKILPRFIEFIGNSVVVAHNAAFDVSFINKNCKDLKIEFKNSVMDTVTLSRFLFPELKRYKLNVIAKHLGISLENHHRAVDDAKATADILLKAFEMLKEKEIIT</sequence>
<dbReference type="NCBIfam" id="TIGR00573">
    <property type="entry name" value="dnaq"/>
    <property type="match status" value="1"/>
</dbReference>
<accession>M1ZV19</accession>
<comment type="caution">
    <text evidence="4">The sequence shown here is derived from an EMBL/GenBank/DDBJ whole genome shotgun (WGS) entry which is preliminary data.</text>
</comment>
<dbReference type="SUPFAM" id="SSF53098">
    <property type="entry name" value="Ribonuclease H-like"/>
    <property type="match status" value="1"/>
</dbReference>
<dbReference type="SUPFAM" id="SSF89550">
    <property type="entry name" value="PHP domain-like"/>
    <property type="match status" value="1"/>
</dbReference>
<dbReference type="InterPro" id="IPR006054">
    <property type="entry name" value="DnaQ"/>
</dbReference>
<dbReference type="Gene3D" id="3.20.20.140">
    <property type="entry name" value="Metal-dependent hydrolases"/>
    <property type="match status" value="1"/>
</dbReference>
<reference evidence="4 5" key="1">
    <citation type="submission" date="2012-10" db="EMBL/GenBank/DDBJ databases">
        <authorList>
            <person name="Strain E.A."/>
            <person name="Brown E."/>
            <person name="Allard M.W."/>
            <person name="Gonzalez-Escalona N."/>
            <person name="Timme R."/>
        </authorList>
    </citation>
    <scope>NUCLEOTIDE SEQUENCE [LARGE SCALE GENOMIC DNA]</scope>
    <source>
        <strain evidence="4 5">CFSAN001627</strain>
    </source>
</reference>
<dbReference type="InterPro" id="IPR004013">
    <property type="entry name" value="PHP_dom"/>
</dbReference>
<dbReference type="GO" id="GO:0008408">
    <property type="term" value="F:3'-5' exonuclease activity"/>
    <property type="evidence" value="ECO:0007669"/>
    <property type="project" value="TreeGrafter"/>
</dbReference>
<dbReference type="GO" id="GO:0045004">
    <property type="term" value="P:DNA replication proofreading"/>
    <property type="evidence" value="ECO:0007669"/>
    <property type="project" value="TreeGrafter"/>
</dbReference>
<protein>
    <submittedName>
        <fullName evidence="4">DNA polymerase III PolC</fullName>
        <ecNumber evidence="4">2.7.7.7</ecNumber>
    </submittedName>
</protein>
<dbReference type="EC" id="2.7.7.7" evidence="4"/>
<evidence type="ECO:0000259" key="2">
    <source>
        <dbReference type="SMART" id="SM00479"/>
    </source>
</evidence>
<dbReference type="FunFam" id="3.30.420.10:FF:000045">
    <property type="entry name" value="3'-5' exonuclease DinG"/>
    <property type="match status" value="1"/>
</dbReference>
<keyword evidence="1" id="KW-0540">Nuclease</keyword>
<dbReference type="GO" id="GO:0003887">
    <property type="term" value="F:DNA-directed DNA polymerase activity"/>
    <property type="evidence" value="ECO:0007669"/>
    <property type="project" value="UniProtKB-EC"/>
</dbReference>
<dbReference type="EMBL" id="AMXI01001059">
    <property type="protein sequence ID" value="EKN40774.1"/>
    <property type="molecule type" value="Genomic_DNA"/>
</dbReference>
<feature type="non-terminal residue" evidence="4">
    <location>
        <position position="250"/>
    </location>
</feature>
<feature type="domain" description="Polymerase/histidinol phosphatase N-terminal" evidence="3">
    <location>
        <begin position="1"/>
        <end position="63"/>
    </location>
</feature>
<reference evidence="4 5" key="2">
    <citation type="submission" date="2013-03" db="EMBL/GenBank/DDBJ databases">
        <title>Diversity in Clostridium botulinum.</title>
        <authorList>
            <person name="Timme R.E."/>
            <person name="Allard M."/>
            <person name="Luo Y."/>
            <person name="Strain E."/>
            <person name="Gonzalez-Escalona N."/>
            <person name="Brown E."/>
        </authorList>
    </citation>
    <scope>NUCLEOTIDE SEQUENCE [LARGE SCALE GENOMIC DNA]</scope>
    <source>
        <strain evidence="4 5">CFSAN001627</strain>
    </source>
</reference>
<dbReference type="Pfam" id="PF00929">
    <property type="entry name" value="RNase_T"/>
    <property type="match status" value="1"/>
</dbReference>
<proteinExistence type="predicted"/>
<dbReference type="PANTHER" id="PTHR30231:SF41">
    <property type="entry name" value="DNA POLYMERASE III SUBUNIT EPSILON"/>
    <property type="match status" value="1"/>
</dbReference>
<dbReference type="InterPro" id="IPR036397">
    <property type="entry name" value="RNaseH_sf"/>
</dbReference>
<organism evidence="4 5">
    <name type="scientific">Clostridium botulinum CFSAN001627</name>
    <dbReference type="NCBI Taxonomy" id="1232189"/>
    <lineage>
        <taxon>Bacteria</taxon>
        <taxon>Bacillati</taxon>
        <taxon>Bacillota</taxon>
        <taxon>Clostridia</taxon>
        <taxon>Eubacteriales</taxon>
        <taxon>Clostridiaceae</taxon>
        <taxon>Clostridium</taxon>
    </lineage>
</organism>
<name>M1ZV19_CLOBO</name>
<evidence type="ECO:0000259" key="3">
    <source>
        <dbReference type="SMART" id="SM00481"/>
    </source>
</evidence>
<feature type="domain" description="Exonuclease" evidence="2">
    <location>
        <begin position="80"/>
        <end position="245"/>
    </location>
</feature>
<dbReference type="CDD" id="cd06127">
    <property type="entry name" value="DEDDh"/>
    <property type="match status" value="1"/>
</dbReference>
<dbReference type="PANTHER" id="PTHR30231">
    <property type="entry name" value="DNA POLYMERASE III SUBUNIT EPSILON"/>
    <property type="match status" value="1"/>
</dbReference>
<evidence type="ECO:0000256" key="1">
    <source>
        <dbReference type="ARBA" id="ARBA00022839"/>
    </source>
</evidence>
<dbReference type="Pfam" id="PF02811">
    <property type="entry name" value="PHP"/>
    <property type="match status" value="1"/>
</dbReference>
<gene>
    <name evidence="4" type="primary">polC</name>
    <name evidence="4" type="ORF">CFSAN001627_17343</name>
</gene>
<dbReference type="SMART" id="SM00481">
    <property type="entry name" value="POLIIIAc"/>
    <property type="match status" value="1"/>
</dbReference>
<evidence type="ECO:0000313" key="4">
    <source>
        <dbReference type="EMBL" id="EKN40774.1"/>
    </source>
</evidence>
<feature type="non-terminal residue" evidence="4">
    <location>
        <position position="1"/>
    </location>
</feature>
<evidence type="ECO:0000313" key="5">
    <source>
        <dbReference type="Proteomes" id="UP000011944"/>
    </source>
</evidence>